<proteinExistence type="inferred from homology"/>
<dbReference type="AlphaFoldDB" id="C7G080"/>
<dbReference type="InParanoid" id="C7G080"/>
<dbReference type="RefSeq" id="XP_002649092.1">
    <property type="nucleotide sequence ID" value="XM_002649046.1"/>
</dbReference>
<dbReference type="dictyBase" id="DDB_G0295803">
    <property type="gene designation" value="hsp19"/>
</dbReference>
<dbReference type="Proteomes" id="UP000002195">
    <property type="component" value="Unassembled WGS sequence"/>
</dbReference>
<keyword evidence="5" id="KW-1185">Reference proteome</keyword>
<keyword evidence="4" id="KW-0346">Stress response</keyword>
<comment type="caution">
    <text evidence="4">The sequence shown here is derived from an EMBL/GenBank/DDBJ whole genome shotgun (WGS) entry which is preliminary data.</text>
</comment>
<comment type="similarity">
    <text evidence="1 2">Belongs to the small heat shock protein (HSP20) family.</text>
</comment>
<reference evidence="4 5" key="1">
    <citation type="journal article" date="2005" name="Nature">
        <title>The genome of the social amoeba Dictyostelium discoideum.</title>
        <authorList>
            <consortium name="The Dictyostelium discoideum Sequencing Consortium"/>
            <person name="Eichinger L."/>
            <person name="Pachebat J.A."/>
            <person name="Glockner G."/>
            <person name="Rajandream M.A."/>
            <person name="Sucgang R."/>
            <person name="Berriman M."/>
            <person name="Song J."/>
            <person name="Olsen R."/>
            <person name="Szafranski K."/>
            <person name="Xu Q."/>
            <person name="Tunggal B."/>
            <person name="Kummerfeld S."/>
            <person name="Madera M."/>
            <person name="Konfortov B.A."/>
            <person name="Rivero F."/>
            <person name="Bankier A.T."/>
            <person name="Lehmann R."/>
            <person name="Hamlin N."/>
            <person name="Davies R."/>
            <person name="Gaudet P."/>
            <person name="Fey P."/>
            <person name="Pilcher K."/>
            <person name="Chen G."/>
            <person name="Saunders D."/>
            <person name="Sodergren E."/>
            <person name="Davis P."/>
            <person name="Kerhornou A."/>
            <person name="Nie X."/>
            <person name="Hall N."/>
            <person name="Anjard C."/>
            <person name="Hemphill L."/>
            <person name="Bason N."/>
            <person name="Farbrother P."/>
            <person name="Desany B."/>
            <person name="Just E."/>
            <person name="Morio T."/>
            <person name="Rost R."/>
            <person name="Churcher C."/>
            <person name="Cooper J."/>
            <person name="Haydock S."/>
            <person name="van Driessche N."/>
            <person name="Cronin A."/>
            <person name="Goodhead I."/>
            <person name="Muzny D."/>
            <person name="Mourier T."/>
            <person name="Pain A."/>
            <person name="Lu M."/>
            <person name="Harper D."/>
            <person name="Lindsay R."/>
            <person name="Hauser H."/>
            <person name="James K."/>
            <person name="Quiles M."/>
            <person name="Madan Babu M."/>
            <person name="Saito T."/>
            <person name="Buchrieser C."/>
            <person name="Wardroper A."/>
            <person name="Felder M."/>
            <person name="Thangavelu M."/>
            <person name="Johnson D."/>
            <person name="Knights A."/>
            <person name="Loulseged H."/>
            <person name="Mungall K."/>
            <person name="Oliver K."/>
            <person name="Price C."/>
            <person name="Quail M.A."/>
            <person name="Urushihara H."/>
            <person name="Hernandez J."/>
            <person name="Rabbinowitsch E."/>
            <person name="Steffen D."/>
            <person name="Sanders M."/>
            <person name="Ma J."/>
            <person name="Kohara Y."/>
            <person name="Sharp S."/>
            <person name="Simmonds M."/>
            <person name="Spiegler S."/>
            <person name="Tivey A."/>
            <person name="Sugano S."/>
            <person name="White B."/>
            <person name="Walker D."/>
            <person name="Woodward J."/>
            <person name="Winckler T."/>
            <person name="Tanaka Y."/>
            <person name="Shaulsky G."/>
            <person name="Schleicher M."/>
            <person name="Weinstock G."/>
            <person name="Rosenthal A."/>
            <person name="Cox E.C."/>
            <person name="Chisholm R.L."/>
            <person name="Gibbs R."/>
            <person name="Loomis W.F."/>
            <person name="Platzer M."/>
            <person name="Kay R.R."/>
            <person name="Williams J."/>
            <person name="Dear P.H."/>
            <person name="Noegel A.A."/>
            <person name="Barrell B."/>
            <person name="Kuspa A."/>
        </authorList>
    </citation>
    <scope>NUCLEOTIDE SEQUENCE [LARGE SCALE GENOMIC DNA]</scope>
    <source>
        <strain evidence="4 5">AX4</strain>
    </source>
</reference>
<evidence type="ECO:0000259" key="3">
    <source>
        <dbReference type="PROSITE" id="PS01031"/>
    </source>
</evidence>
<feature type="domain" description="SHSP" evidence="3">
    <location>
        <begin position="40"/>
        <end position="161"/>
    </location>
</feature>
<dbReference type="PROSITE" id="PS01031">
    <property type="entry name" value="SHSP"/>
    <property type="match status" value="1"/>
</dbReference>
<dbReference type="InterPro" id="IPR008978">
    <property type="entry name" value="HSP20-like_chaperone"/>
</dbReference>
<dbReference type="Gene3D" id="2.60.40.790">
    <property type="match status" value="1"/>
</dbReference>
<dbReference type="EMBL" id="AAFI02000193">
    <property type="protein sequence ID" value="EEU04040.1"/>
    <property type="molecule type" value="Genomic_DNA"/>
</dbReference>
<dbReference type="GeneID" id="8628739"/>
<sequence length="161" mass="18656">MSSSVFNLLFNNNEYVNCNKFNLIKESIQNEKLDLESNQNQKPKIYPLIEINESNDSYIIEVEIPGIPINQIKISIKNFILTLKIFKTNNNNNNNNNDNNNNNNNSKEKYKNIFSDRKFGVFERNINFQKVKDKIIISNITSNLDNGILTLKLNKKKGSPI</sequence>
<evidence type="ECO:0000256" key="1">
    <source>
        <dbReference type="PROSITE-ProRule" id="PRU00285"/>
    </source>
</evidence>
<evidence type="ECO:0000313" key="4">
    <source>
        <dbReference type="EMBL" id="EEU04040.1"/>
    </source>
</evidence>
<dbReference type="VEuPathDB" id="AmoebaDB:DDB_G0295803"/>
<dbReference type="Pfam" id="PF00011">
    <property type="entry name" value="HSP20"/>
    <property type="match status" value="1"/>
</dbReference>
<evidence type="ECO:0000256" key="2">
    <source>
        <dbReference type="RuleBase" id="RU003616"/>
    </source>
</evidence>
<name>C7G080_DICDI</name>
<dbReference type="CDD" id="cd06464">
    <property type="entry name" value="ACD_sHsps-like"/>
    <property type="match status" value="1"/>
</dbReference>
<accession>C7G080</accession>
<dbReference type="SMR" id="C7G080"/>
<dbReference type="PaxDb" id="44689-DDB0252621"/>
<evidence type="ECO:0000313" key="5">
    <source>
        <dbReference type="Proteomes" id="UP000002195"/>
    </source>
</evidence>
<dbReference type="PhylomeDB" id="C7G080"/>
<dbReference type="HOGENOM" id="CLU_1646856_0_0_1"/>
<gene>
    <name evidence="4" type="ORF">DDB_G0295803</name>
</gene>
<dbReference type="InterPro" id="IPR002068">
    <property type="entry name" value="A-crystallin/Hsp20_dom"/>
</dbReference>
<dbReference type="SUPFAM" id="SSF49764">
    <property type="entry name" value="HSP20-like chaperones"/>
    <property type="match status" value="1"/>
</dbReference>
<dbReference type="KEGG" id="ddi:DDB_G0295803"/>
<organism evidence="4 5">
    <name type="scientific">Dictyostelium discoideum</name>
    <name type="common">Social amoeba</name>
    <dbReference type="NCBI Taxonomy" id="44689"/>
    <lineage>
        <taxon>Eukaryota</taxon>
        <taxon>Amoebozoa</taxon>
        <taxon>Evosea</taxon>
        <taxon>Eumycetozoa</taxon>
        <taxon>Dictyostelia</taxon>
        <taxon>Dictyosteliales</taxon>
        <taxon>Dictyosteliaceae</taxon>
        <taxon>Dictyostelium</taxon>
    </lineage>
</organism>
<protein>
    <submittedName>
        <fullName evidence="4">Heat shock protein Hsp20 domain-containing protein</fullName>
    </submittedName>
</protein>